<name>A0AA43ZT89_9LACT</name>
<gene>
    <name evidence="1" type="ORF">Q4F26_05280</name>
</gene>
<proteinExistence type="predicted"/>
<sequence length="44" mass="5172">MAKEDTQSQPHIFVYCYLLNTLAYSYLDDLHPTHDSFIHRNMAA</sequence>
<protein>
    <submittedName>
        <fullName evidence="1">Uncharacterized protein</fullName>
    </submittedName>
</protein>
<keyword evidence="2" id="KW-1185">Reference proteome</keyword>
<dbReference type="EMBL" id="JAUNQW010000023">
    <property type="protein sequence ID" value="MDO5457743.1"/>
    <property type="molecule type" value="Genomic_DNA"/>
</dbReference>
<dbReference type="AlphaFoldDB" id="A0AA43ZT89"/>
<comment type="caution">
    <text evidence="1">The sequence shown here is derived from an EMBL/GenBank/DDBJ whole genome shotgun (WGS) entry which is preliminary data.</text>
</comment>
<evidence type="ECO:0000313" key="2">
    <source>
        <dbReference type="Proteomes" id="UP001171751"/>
    </source>
</evidence>
<accession>A0AA43ZT89</accession>
<organism evidence="1 2">
    <name type="scientific">Atopococcus tabaci</name>
    <dbReference type="NCBI Taxonomy" id="269774"/>
    <lineage>
        <taxon>Bacteria</taxon>
        <taxon>Bacillati</taxon>
        <taxon>Bacillota</taxon>
        <taxon>Bacilli</taxon>
        <taxon>Lactobacillales</taxon>
        <taxon>Carnobacteriaceae</taxon>
        <taxon>Atopococcus</taxon>
    </lineage>
</organism>
<reference evidence="1" key="1">
    <citation type="submission" date="2023-07" db="EMBL/GenBank/DDBJ databases">
        <title>Between Cages and Wild: Unraveling the Impact of Captivity on Animal Microbiomes and Antimicrobial Resistance.</title>
        <authorList>
            <person name="Schmartz G.P."/>
            <person name="Rehner J."/>
            <person name="Schuff M.J."/>
            <person name="Becker S.L."/>
            <person name="Kravczyk M."/>
            <person name="Gurevich A."/>
            <person name="Francke R."/>
            <person name="Mueller R."/>
            <person name="Keller V."/>
            <person name="Keller A."/>
        </authorList>
    </citation>
    <scope>NUCLEOTIDE SEQUENCE</scope>
    <source>
        <strain evidence="1">S39M_St_73</strain>
    </source>
</reference>
<dbReference type="Proteomes" id="UP001171751">
    <property type="component" value="Unassembled WGS sequence"/>
</dbReference>
<evidence type="ECO:0000313" key="1">
    <source>
        <dbReference type="EMBL" id="MDO5457743.1"/>
    </source>
</evidence>